<dbReference type="EMBL" id="JAHFXS010004231">
    <property type="protein sequence ID" value="KAG9956620.1"/>
    <property type="molecule type" value="Genomic_DNA"/>
</dbReference>
<dbReference type="OrthoDB" id="3868529at2759"/>
<proteinExistence type="predicted"/>
<dbReference type="Proteomes" id="UP000779574">
    <property type="component" value="Unassembled WGS sequence"/>
</dbReference>
<evidence type="ECO:0000313" key="3">
    <source>
        <dbReference type="EMBL" id="KAG9956620.1"/>
    </source>
</evidence>
<gene>
    <name evidence="2" type="ORF">KCU76_g14575</name>
    <name evidence="3" type="ORF">KCU98_g17328</name>
</gene>
<feature type="compositionally biased region" description="Basic and acidic residues" evidence="1">
    <location>
        <begin position="125"/>
        <end position="141"/>
    </location>
</feature>
<feature type="compositionally biased region" description="Low complexity" evidence="1">
    <location>
        <begin position="142"/>
        <end position="161"/>
    </location>
</feature>
<comment type="caution">
    <text evidence="3">The sequence shown here is derived from an EMBL/GenBank/DDBJ whole genome shotgun (WGS) entry which is preliminary data.</text>
</comment>
<dbReference type="AlphaFoldDB" id="A0A9P8FAF2"/>
<evidence type="ECO:0000313" key="4">
    <source>
        <dbReference type="Proteomes" id="UP000729357"/>
    </source>
</evidence>
<evidence type="ECO:0000256" key="1">
    <source>
        <dbReference type="SAM" id="MobiDB-lite"/>
    </source>
</evidence>
<feature type="non-terminal residue" evidence="3">
    <location>
        <position position="161"/>
    </location>
</feature>
<feature type="compositionally biased region" description="Basic and acidic residues" evidence="1">
    <location>
        <begin position="74"/>
        <end position="84"/>
    </location>
</feature>
<evidence type="ECO:0000313" key="2">
    <source>
        <dbReference type="EMBL" id="KAG9681333.1"/>
    </source>
</evidence>
<dbReference type="Proteomes" id="UP000729357">
    <property type="component" value="Unassembled WGS sequence"/>
</dbReference>
<sequence length="161" mass="17709">MPRGSEYSDEKRAAALIMYLIFKASHSDVEAKTGVSKSAIRQLSSRAHKAGIDKTSIEELIVFARTKPRKGRPRRDAAKTDKLVPTETRQGEQTTKVLDRDTAVGNSEPRNPPIRATDAANPRTADGEDLFKMIKSWEQRKAQAQAQALDAPHAASAKEQA</sequence>
<protein>
    <submittedName>
        <fullName evidence="3">Uncharacterized protein</fullName>
    </submittedName>
</protein>
<dbReference type="EMBL" id="JAHFXF010000889">
    <property type="protein sequence ID" value="KAG9681333.1"/>
    <property type="molecule type" value="Genomic_DNA"/>
</dbReference>
<name>A0A9P8FAF2_AURME</name>
<feature type="compositionally biased region" description="Polar residues" evidence="1">
    <location>
        <begin position="87"/>
        <end position="96"/>
    </location>
</feature>
<accession>A0A9P8FAF2</accession>
<reference evidence="3" key="2">
    <citation type="submission" date="2021-08" db="EMBL/GenBank/DDBJ databases">
        <authorList>
            <person name="Gostincar C."/>
            <person name="Sun X."/>
            <person name="Song Z."/>
            <person name="Gunde-Cimerman N."/>
        </authorList>
    </citation>
    <scope>NUCLEOTIDE SEQUENCE</scope>
    <source>
        <strain evidence="3">EXF-9298</strain>
        <strain evidence="2">EXF-9911</strain>
    </source>
</reference>
<keyword evidence="4" id="KW-1185">Reference proteome</keyword>
<organism evidence="3 4">
    <name type="scientific">Aureobasidium melanogenum</name>
    <name type="common">Aureobasidium pullulans var. melanogenum</name>
    <dbReference type="NCBI Taxonomy" id="46634"/>
    <lineage>
        <taxon>Eukaryota</taxon>
        <taxon>Fungi</taxon>
        <taxon>Dikarya</taxon>
        <taxon>Ascomycota</taxon>
        <taxon>Pezizomycotina</taxon>
        <taxon>Dothideomycetes</taxon>
        <taxon>Dothideomycetidae</taxon>
        <taxon>Dothideales</taxon>
        <taxon>Saccotheciaceae</taxon>
        <taxon>Aureobasidium</taxon>
    </lineage>
</organism>
<reference evidence="3" key="1">
    <citation type="journal article" date="2021" name="J Fungi (Basel)">
        <title>Virulence traits and population genomics of the black yeast Aureobasidium melanogenum.</title>
        <authorList>
            <person name="Cernosa A."/>
            <person name="Sun X."/>
            <person name="Gostincar C."/>
            <person name="Fang C."/>
            <person name="Gunde-Cimerman N."/>
            <person name="Song Z."/>
        </authorList>
    </citation>
    <scope>NUCLEOTIDE SEQUENCE</scope>
    <source>
        <strain evidence="3">EXF-9298</strain>
        <strain evidence="2">EXF-9911</strain>
    </source>
</reference>
<feature type="region of interest" description="Disordered" evidence="1">
    <location>
        <begin position="67"/>
        <end position="161"/>
    </location>
</feature>